<gene>
    <name evidence="1" type="ORF">COW36_22715</name>
</gene>
<evidence type="ECO:0000313" key="1">
    <source>
        <dbReference type="EMBL" id="PIW14192.1"/>
    </source>
</evidence>
<organism evidence="1 2">
    <name type="scientific">bacterium (Candidatus Blackallbacteria) CG17_big_fil_post_rev_8_21_14_2_50_48_46</name>
    <dbReference type="NCBI Taxonomy" id="2014261"/>
    <lineage>
        <taxon>Bacteria</taxon>
        <taxon>Candidatus Blackallbacteria</taxon>
    </lineage>
</organism>
<evidence type="ECO:0000313" key="2">
    <source>
        <dbReference type="Proteomes" id="UP000231019"/>
    </source>
</evidence>
<reference evidence="1 2" key="1">
    <citation type="submission" date="2017-09" db="EMBL/GenBank/DDBJ databases">
        <title>Depth-based differentiation of microbial function through sediment-hosted aquifers and enrichment of novel symbionts in the deep terrestrial subsurface.</title>
        <authorList>
            <person name="Probst A.J."/>
            <person name="Ladd B."/>
            <person name="Jarett J.K."/>
            <person name="Geller-Mcgrath D.E."/>
            <person name="Sieber C.M."/>
            <person name="Emerson J.B."/>
            <person name="Anantharaman K."/>
            <person name="Thomas B.C."/>
            <person name="Malmstrom R."/>
            <person name="Stieglmeier M."/>
            <person name="Klingl A."/>
            <person name="Woyke T."/>
            <person name="Ryan C.M."/>
            <person name="Banfield J.F."/>
        </authorList>
    </citation>
    <scope>NUCLEOTIDE SEQUENCE [LARGE SCALE GENOMIC DNA]</scope>
    <source>
        <strain evidence="1">CG17_big_fil_post_rev_8_21_14_2_50_48_46</strain>
    </source>
</reference>
<dbReference type="Proteomes" id="UP000231019">
    <property type="component" value="Unassembled WGS sequence"/>
</dbReference>
<accession>A0A2M7FY05</accession>
<protein>
    <submittedName>
        <fullName evidence="1">Uncharacterized protein</fullName>
    </submittedName>
</protein>
<dbReference type="InterPro" id="IPR021373">
    <property type="entry name" value="DUF2993"/>
</dbReference>
<proteinExistence type="predicted"/>
<comment type="caution">
    <text evidence="1">The sequence shown here is derived from an EMBL/GenBank/DDBJ whole genome shotgun (WGS) entry which is preliminary data.</text>
</comment>
<dbReference type="Pfam" id="PF11209">
    <property type="entry name" value="LmeA"/>
    <property type="match status" value="1"/>
</dbReference>
<name>A0A2M7FY05_9BACT</name>
<dbReference type="AlphaFoldDB" id="A0A2M7FY05"/>
<sequence length="253" mass="28072">MVITILAIVMGFIMTLGGLAPNVANGILHDRVDKALNHPEHLRVKVHANAPSFSLLGGQLAYLEMDAKRFTLSDFPVESLSLRVDQVNLDTDKLQLNQPTQGVVKIRINESDLNKFLQSDTFKVMLEKIMKNQELLASFGADITMLSVDLQKGKAILSGKATTMGGFFTIPFEVGGHFKLGTERTLLVSNAQAVTMDHPISPDVIQSVLNEVNPLIDLTKFSNEDMQLYFRELHFLEDAVEILAEVELKKIPK</sequence>
<dbReference type="EMBL" id="PFFQ01000063">
    <property type="protein sequence ID" value="PIW14192.1"/>
    <property type="molecule type" value="Genomic_DNA"/>
</dbReference>